<accession>A0A844Z7S2</accession>
<dbReference type="InterPro" id="IPR050678">
    <property type="entry name" value="DNA_Partitioning_ATPase"/>
</dbReference>
<dbReference type="Pfam" id="PF09140">
    <property type="entry name" value="MipZ"/>
    <property type="match status" value="1"/>
</dbReference>
<evidence type="ECO:0000313" key="1">
    <source>
        <dbReference type="EMBL" id="MXO83127.1"/>
    </source>
</evidence>
<gene>
    <name evidence="1" type="ORF">GRI35_07075</name>
</gene>
<sequence length="319" mass="35285">MSLENAGRVCDGEHPSVVLADIRNRPEISARVIVFANEKGGVGKSTLAFHTSIALARAGHKILAIDLDKRQRSFDRALENREATARSLGITLPTPRHLVLSHQSGAMLMQEIARSGQGCDTIIIDVAGHDSPIARRAIALADKLITPVNPNFVDLDSVAKFNVGTMTMTGPGSFADLVMQLREERVASGYQPTDWMLIKNRVRRAEKVQLERFNAAIEQLPEKLGLRVTSGLAERVAYRELFLFGLTHGDCRDLPGMAGMSVRDCHEIARLIEEMYLMEPVAENVPPLVQSRKPARSMKRYRQSLRTYIGATKKVPTHA</sequence>
<dbReference type="EMBL" id="WTYZ01000001">
    <property type="protein sequence ID" value="MXO83127.1"/>
    <property type="molecule type" value="Genomic_DNA"/>
</dbReference>
<protein>
    <submittedName>
        <fullName evidence="1">AAA family ATPase</fullName>
    </submittedName>
</protein>
<dbReference type="RefSeq" id="WP_160613510.1">
    <property type="nucleotide sequence ID" value="NZ_JAUFQM010000001.1"/>
</dbReference>
<dbReference type="OrthoDB" id="13869at2"/>
<proteinExistence type="predicted"/>
<dbReference type="CDD" id="cd02042">
    <property type="entry name" value="ParAB_family"/>
    <property type="match status" value="1"/>
</dbReference>
<comment type="caution">
    <text evidence="1">The sequence shown here is derived from an EMBL/GenBank/DDBJ whole genome shotgun (WGS) entry which is preliminary data.</text>
</comment>
<keyword evidence="2" id="KW-1185">Reference proteome</keyword>
<dbReference type="AlphaFoldDB" id="A0A844Z7S2"/>
<organism evidence="1 2">
    <name type="scientific">Pontixanthobacter aestiaquae</name>
    <dbReference type="NCBI Taxonomy" id="1509367"/>
    <lineage>
        <taxon>Bacteria</taxon>
        <taxon>Pseudomonadati</taxon>
        <taxon>Pseudomonadota</taxon>
        <taxon>Alphaproteobacteria</taxon>
        <taxon>Sphingomonadales</taxon>
        <taxon>Erythrobacteraceae</taxon>
        <taxon>Pontixanthobacter</taxon>
    </lineage>
</organism>
<name>A0A844Z7S2_9SPHN</name>
<dbReference type="PANTHER" id="PTHR13696:SF96">
    <property type="entry name" value="COBQ_COBB_MIND_PARA NUCLEOTIDE BINDING DOMAIN-CONTAINING PROTEIN"/>
    <property type="match status" value="1"/>
</dbReference>
<dbReference type="InterPro" id="IPR015223">
    <property type="entry name" value="MipZ"/>
</dbReference>
<dbReference type="Proteomes" id="UP000460290">
    <property type="component" value="Unassembled WGS sequence"/>
</dbReference>
<dbReference type="PANTHER" id="PTHR13696">
    <property type="entry name" value="P-LOOP CONTAINING NUCLEOSIDE TRIPHOSPHATE HYDROLASE"/>
    <property type="match status" value="1"/>
</dbReference>
<dbReference type="Gene3D" id="3.40.50.300">
    <property type="entry name" value="P-loop containing nucleotide triphosphate hydrolases"/>
    <property type="match status" value="1"/>
</dbReference>
<reference evidence="1 2" key="1">
    <citation type="submission" date="2019-12" db="EMBL/GenBank/DDBJ databases">
        <title>Genomic-based taxomic classification of the family Erythrobacteraceae.</title>
        <authorList>
            <person name="Xu L."/>
        </authorList>
    </citation>
    <scope>NUCLEOTIDE SEQUENCE [LARGE SCALE GENOMIC DNA]</scope>
    <source>
        <strain evidence="1 2">KCTC 42006</strain>
    </source>
</reference>
<evidence type="ECO:0000313" key="2">
    <source>
        <dbReference type="Proteomes" id="UP000460290"/>
    </source>
</evidence>
<dbReference type="SUPFAM" id="SSF52540">
    <property type="entry name" value="P-loop containing nucleoside triphosphate hydrolases"/>
    <property type="match status" value="1"/>
</dbReference>
<dbReference type="InterPro" id="IPR027417">
    <property type="entry name" value="P-loop_NTPase"/>
</dbReference>